<keyword evidence="4" id="KW-0443">Lipid metabolism</keyword>
<keyword evidence="7" id="KW-1185">Reference proteome</keyword>
<evidence type="ECO:0000256" key="5">
    <source>
        <dbReference type="SAM" id="SignalP"/>
    </source>
</evidence>
<keyword evidence="3" id="KW-0442">Lipid degradation</keyword>
<dbReference type="EC" id="3.1.1.47" evidence="1"/>
<gene>
    <name evidence="6" type="ORF">H2200_010661</name>
</gene>
<feature type="signal peptide" evidence="5">
    <location>
        <begin position="1"/>
        <end position="23"/>
    </location>
</feature>
<keyword evidence="5" id="KW-0732">Signal</keyword>
<dbReference type="PANTHER" id="PTHR10272:SF7">
    <property type="entry name" value="PHOSPHOLIPASE-RELATED"/>
    <property type="match status" value="1"/>
</dbReference>
<evidence type="ECO:0000256" key="4">
    <source>
        <dbReference type="ARBA" id="ARBA00023098"/>
    </source>
</evidence>
<dbReference type="AlphaFoldDB" id="A0AA38X0I2"/>
<organism evidence="6 7">
    <name type="scientific">Cladophialophora chaetospira</name>
    <dbReference type="NCBI Taxonomy" id="386627"/>
    <lineage>
        <taxon>Eukaryota</taxon>
        <taxon>Fungi</taxon>
        <taxon>Dikarya</taxon>
        <taxon>Ascomycota</taxon>
        <taxon>Pezizomycotina</taxon>
        <taxon>Eurotiomycetes</taxon>
        <taxon>Chaetothyriomycetidae</taxon>
        <taxon>Chaetothyriales</taxon>
        <taxon>Herpotrichiellaceae</taxon>
        <taxon>Cladophialophora</taxon>
    </lineage>
</organism>
<evidence type="ECO:0000313" key="6">
    <source>
        <dbReference type="EMBL" id="KAJ9604548.1"/>
    </source>
</evidence>
<evidence type="ECO:0000313" key="7">
    <source>
        <dbReference type="Proteomes" id="UP001172673"/>
    </source>
</evidence>
<dbReference type="Proteomes" id="UP001172673">
    <property type="component" value="Unassembled WGS sequence"/>
</dbReference>
<accession>A0AA38X0I2</accession>
<evidence type="ECO:0000256" key="3">
    <source>
        <dbReference type="ARBA" id="ARBA00022963"/>
    </source>
</evidence>
<dbReference type="GO" id="GO:0003847">
    <property type="term" value="F:1-alkyl-2-acetylglycerophosphocholine esterase activity"/>
    <property type="evidence" value="ECO:0007669"/>
    <property type="project" value="UniProtKB-EC"/>
</dbReference>
<protein>
    <recommendedName>
        <fullName evidence="1">1-alkyl-2-acetylglycerophosphocholine esterase</fullName>
        <ecNumber evidence="1">3.1.1.47</ecNumber>
    </recommendedName>
</protein>
<dbReference type="InterPro" id="IPR029058">
    <property type="entry name" value="AB_hydrolase_fold"/>
</dbReference>
<dbReference type="EMBL" id="JAPDRK010000018">
    <property type="protein sequence ID" value="KAJ9604548.1"/>
    <property type="molecule type" value="Genomic_DNA"/>
</dbReference>
<name>A0AA38X0I2_9EURO</name>
<sequence>MARLNRWLTSMLLSVPLFLRSTMMPVYDDAPLALDGTCLPVLIFSHGLVGSMNTHSAILGELASHGVFCVALEHRDRSGALSLVRNGEAESLSTAPTEMSSVYYKSISLRIRPGVLEERDKQLQIRIFELMALYRALELLNEGETLKNLASSTAGNLSMPKGSLNLQPGSIIWGGHSFGGTTIIQLLKSVYYEGQCDLKQDSADISLLLQQPPPSLVAQITPLSPVALLDPWFMPLKSSSTKGLLCKPLPCHYATIGPHLESPSTAIVMSMEFAYHWPECHSHMPAIISPDPSSVRVQTQEEYETEFKKFTSPRDFMNKSKKARAATASQQQRDVTKDLLEKDGGEHQVSPIASYVLHDTTHVTHSDFGLLFQWVTWWVTGQKNPELAVQNTARCILAAAGLPLTEIDSDEARAQLERLS</sequence>
<dbReference type="GO" id="GO:0016042">
    <property type="term" value="P:lipid catabolic process"/>
    <property type="evidence" value="ECO:0007669"/>
    <property type="project" value="UniProtKB-KW"/>
</dbReference>
<comment type="caution">
    <text evidence="6">The sequence shown here is derived from an EMBL/GenBank/DDBJ whole genome shotgun (WGS) entry which is preliminary data.</text>
</comment>
<dbReference type="PANTHER" id="PTHR10272">
    <property type="entry name" value="PLATELET-ACTIVATING FACTOR ACETYLHYDROLASE"/>
    <property type="match status" value="1"/>
</dbReference>
<evidence type="ECO:0000256" key="1">
    <source>
        <dbReference type="ARBA" id="ARBA00013201"/>
    </source>
</evidence>
<dbReference type="Pfam" id="PF03403">
    <property type="entry name" value="PAF-AH_p_II"/>
    <property type="match status" value="1"/>
</dbReference>
<feature type="chain" id="PRO_5041371682" description="1-alkyl-2-acetylglycerophosphocholine esterase" evidence="5">
    <location>
        <begin position="24"/>
        <end position="420"/>
    </location>
</feature>
<dbReference type="Gene3D" id="3.40.50.1820">
    <property type="entry name" value="alpha/beta hydrolase"/>
    <property type="match status" value="1"/>
</dbReference>
<dbReference type="SUPFAM" id="SSF53474">
    <property type="entry name" value="alpha/beta-Hydrolases"/>
    <property type="match status" value="1"/>
</dbReference>
<keyword evidence="2" id="KW-0378">Hydrolase</keyword>
<proteinExistence type="predicted"/>
<reference evidence="6" key="1">
    <citation type="submission" date="2022-10" db="EMBL/GenBank/DDBJ databases">
        <title>Culturing micro-colonial fungi from biological soil crusts in the Mojave desert and describing Neophaeococcomyces mojavensis, and introducing the new genera and species Taxawa tesnikishii.</title>
        <authorList>
            <person name="Kurbessoian T."/>
            <person name="Stajich J.E."/>
        </authorList>
    </citation>
    <scope>NUCLEOTIDE SEQUENCE</scope>
    <source>
        <strain evidence="6">TK_41</strain>
    </source>
</reference>
<evidence type="ECO:0000256" key="2">
    <source>
        <dbReference type="ARBA" id="ARBA00022801"/>
    </source>
</evidence>